<evidence type="ECO:0000313" key="3">
    <source>
        <dbReference type="Proteomes" id="UP001156921"/>
    </source>
</evidence>
<dbReference type="Proteomes" id="UP001156921">
    <property type="component" value="Unassembled WGS sequence"/>
</dbReference>
<evidence type="ECO:0000313" key="2">
    <source>
        <dbReference type="EMBL" id="GLS00441.1"/>
    </source>
</evidence>
<feature type="transmembrane region" description="Helical" evidence="1">
    <location>
        <begin position="111"/>
        <end position="133"/>
    </location>
</feature>
<proteinExistence type="predicted"/>
<accession>A0ABQ6BEQ9</accession>
<evidence type="ECO:0000256" key="1">
    <source>
        <dbReference type="SAM" id="Phobius"/>
    </source>
</evidence>
<comment type="caution">
    <text evidence="2">The sequence shown here is derived from an EMBL/GenBank/DDBJ whole genome shotgun (WGS) entry which is preliminary data.</text>
</comment>
<sequence>MADAAIIPEKQGDWPYLIEQLGKRTVGPIKSFPFVVYVLIGIVLFGGLGIWAELLRLTVAQTPPAVTGAIPVPPALTGVITAILTFFPTLIGSTSLQLILSSANTSDKVMIAFAIMILFLFLTAAILLPFFAGSYPLEVLAAGIASSLAAIWVWWITNGSDSIFQTHHVAAPSGGDLNQALKGGFDDLKT</sequence>
<name>A0ABQ6BEQ9_9CAUL</name>
<organism evidence="2 3">
    <name type="scientific">Brevundimonas denitrificans</name>
    <dbReference type="NCBI Taxonomy" id="1443434"/>
    <lineage>
        <taxon>Bacteria</taxon>
        <taxon>Pseudomonadati</taxon>
        <taxon>Pseudomonadota</taxon>
        <taxon>Alphaproteobacteria</taxon>
        <taxon>Caulobacterales</taxon>
        <taxon>Caulobacteraceae</taxon>
        <taxon>Brevundimonas</taxon>
    </lineage>
</organism>
<dbReference type="EMBL" id="BSOY01000005">
    <property type="protein sequence ID" value="GLS00441.1"/>
    <property type="molecule type" value="Genomic_DNA"/>
</dbReference>
<keyword evidence="1" id="KW-0472">Membrane</keyword>
<keyword evidence="1" id="KW-0812">Transmembrane</keyword>
<feature type="transmembrane region" description="Helical" evidence="1">
    <location>
        <begin position="75"/>
        <end position="99"/>
    </location>
</feature>
<reference evidence="3" key="1">
    <citation type="journal article" date="2019" name="Int. J. Syst. Evol. Microbiol.">
        <title>The Global Catalogue of Microorganisms (GCM) 10K type strain sequencing project: providing services to taxonomists for standard genome sequencing and annotation.</title>
        <authorList>
            <consortium name="The Broad Institute Genomics Platform"/>
            <consortium name="The Broad Institute Genome Sequencing Center for Infectious Disease"/>
            <person name="Wu L."/>
            <person name="Ma J."/>
        </authorList>
    </citation>
    <scope>NUCLEOTIDE SEQUENCE [LARGE SCALE GENOMIC DNA]</scope>
    <source>
        <strain evidence="3">NBRC 110107</strain>
    </source>
</reference>
<dbReference type="RefSeq" id="WP_284220663.1">
    <property type="nucleotide sequence ID" value="NZ_BSOY01000005.1"/>
</dbReference>
<keyword evidence="1" id="KW-1133">Transmembrane helix</keyword>
<evidence type="ECO:0008006" key="4">
    <source>
        <dbReference type="Google" id="ProtNLM"/>
    </source>
</evidence>
<gene>
    <name evidence="2" type="ORF">GCM10007859_04470</name>
</gene>
<feature type="transmembrane region" description="Helical" evidence="1">
    <location>
        <begin position="34"/>
        <end position="55"/>
    </location>
</feature>
<protein>
    <recommendedName>
        <fullName evidence="4">Yip1 domain-containing protein</fullName>
    </recommendedName>
</protein>
<feature type="transmembrane region" description="Helical" evidence="1">
    <location>
        <begin position="139"/>
        <end position="157"/>
    </location>
</feature>
<keyword evidence="3" id="KW-1185">Reference proteome</keyword>